<gene>
    <name evidence="5" type="ORF">CCAX7_43350</name>
</gene>
<dbReference type="InterPro" id="IPR050307">
    <property type="entry name" value="Sterol_Desaturase_Related"/>
</dbReference>
<reference evidence="5 6" key="1">
    <citation type="journal article" date="2019" name="Int. J. Syst. Evol. Microbiol.">
        <title>Capsulimonas corticalis gen. nov., sp. nov., an aerobic capsulated bacterium, of a novel bacterial order, Capsulimonadales ord. nov., of the class Armatimonadia of the phylum Armatimonadetes.</title>
        <authorList>
            <person name="Li J."/>
            <person name="Kudo C."/>
            <person name="Tonouchi A."/>
        </authorList>
    </citation>
    <scope>NUCLEOTIDE SEQUENCE [LARGE SCALE GENOMIC DNA]</scope>
    <source>
        <strain evidence="5 6">AX-7</strain>
    </source>
</reference>
<dbReference type="GO" id="GO:0005506">
    <property type="term" value="F:iron ion binding"/>
    <property type="evidence" value="ECO:0007669"/>
    <property type="project" value="InterPro"/>
</dbReference>
<dbReference type="GO" id="GO:0016020">
    <property type="term" value="C:membrane"/>
    <property type="evidence" value="ECO:0007669"/>
    <property type="project" value="UniProtKB-SubCell"/>
</dbReference>
<evidence type="ECO:0000256" key="2">
    <source>
        <dbReference type="ARBA" id="ARBA00022692"/>
    </source>
</evidence>
<dbReference type="AlphaFoldDB" id="A0A402CXJ2"/>
<accession>A0A402CXJ2</accession>
<comment type="subcellular location">
    <subcellularLocation>
        <location evidence="1">Membrane</location>
    </subcellularLocation>
</comment>
<dbReference type="PANTHER" id="PTHR11863">
    <property type="entry name" value="STEROL DESATURASE"/>
    <property type="match status" value="1"/>
</dbReference>
<sequence>MPMHLFFQQMIGLCVSGLCFVAVCALIFWPLEELFDGDKAVRPKFKDLAALWFYQSFGLWIAAGIIYEIAFFLKQFLPAPWLLFVKQQPFWLQATAALLMAEIWVYVFHRLAHTLPYLWKYHRVHHTVVDMTWSAASRQHPVDFLLIIVGANLPAMILGLDLKPIALLVILERIYTVLLHSDLNIHYGRFSQIIASPRLHRLHHSPICRNKNYAGILSFLDVIGNTFQAPVTRHQAGNIHDLLSPTTVADEPGRTQVDA</sequence>
<dbReference type="EMBL" id="AP025739">
    <property type="protein sequence ID" value="BDI32284.1"/>
    <property type="molecule type" value="Genomic_DNA"/>
</dbReference>
<name>A0A402CXJ2_9BACT</name>
<dbReference type="Proteomes" id="UP000287394">
    <property type="component" value="Chromosome"/>
</dbReference>
<dbReference type="OrthoDB" id="9770329at2"/>
<evidence type="ECO:0000256" key="1">
    <source>
        <dbReference type="ARBA" id="ARBA00004370"/>
    </source>
</evidence>
<dbReference type="InterPro" id="IPR006694">
    <property type="entry name" value="Fatty_acid_hydroxylase"/>
</dbReference>
<keyword evidence="6" id="KW-1185">Reference proteome</keyword>
<evidence type="ECO:0000313" key="5">
    <source>
        <dbReference type="EMBL" id="BDI32284.1"/>
    </source>
</evidence>
<evidence type="ECO:0000256" key="3">
    <source>
        <dbReference type="ARBA" id="ARBA00022989"/>
    </source>
</evidence>
<dbReference type="RefSeq" id="WP_119322031.1">
    <property type="nucleotide sequence ID" value="NZ_AP025739.1"/>
</dbReference>
<organism evidence="5 6">
    <name type="scientific">Capsulimonas corticalis</name>
    <dbReference type="NCBI Taxonomy" id="2219043"/>
    <lineage>
        <taxon>Bacteria</taxon>
        <taxon>Bacillati</taxon>
        <taxon>Armatimonadota</taxon>
        <taxon>Armatimonadia</taxon>
        <taxon>Capsulimonadales</taxon>
        <taxon>Capsulimonadaceae</taxon>
        <taxon>Capsulimonas</taxon>
    </lineage>
</organism>
<protein>
    <submittedName>
        <fullName evidence="5">Uncharacterized protein</fullName>
    </submittedName>
</protein>
<dbReference type="Pfam" id="PF04116">
    <property type="entry name" value="FA_hydroxylase"/>
    <property type="match status" value="1"/>
</dbReference>
<dbReference type="KEGG" id="ccot:CCAX7_43350"/>
<dbReference type="GO" id="GO:0008610">
    <property type="term" value="P:lipid biosynthetic process"/>
    <property type="evidence" value="ECO:0007669"/>
    <property type="project" value="InterPro"/>
</dbReference>
<dbReference type="GO" id="GO:0016491">
    <property type="term" value="F:oxidoreductase activity"/>
    <property type="evidence" value="ECO:0007669"/>
    <property type="project" value="InterPro"/>
</dbReference>
<evidence type="ECO:0000256" key="4">
    <source>
        <dbReference type="ARBA" id="ARBA00023136"/>
    </source>
</evidence>
<keyword evidence="2" id="KW-0812">Transmembrane</keyword>
<evidence type="ECO:0000313" key="6">
    <source>
        <dbReference type="Proteomes" id="UP000287394"/>
    </source>
</evidence>
<keyword evidence="3" id="KW-1133">Transmembrane helix</keyword>
<keyword evidence="4" id="KW-0472">Membrane</keyword>
<proteinExistence type="predicted"/>